<protein>
    <submittedName>
        <fullName evidence="2">RES domain-containing protein</fullName>
    </submittedName>
</protein>
<keyword evidence="3" id="KW-1185">Reference proteome</keyword>
<dbReference type="RefSeq" id="WP_022986651.1">
    <property type="nucleotide sequence ID" value="NZ_QYYA01000001.1"/>
</dbReference>
<sequence length="232" mass="26362">MGLANLPRLAFRKHTAYRLVNGKYPPIHIFDDVADQADFDALYAVQALTNPRLQHEIGDLNRVPAEQRPWGIPGCNYALGPFVHINPEGSRFSSGTHGVFYCADKMATAIAETRYHQERYFRNVDGLKYDRIVMRGLTTQFSATLVDITPASRHPEWHAPNDYQAARALGEQVISEQEAGIHYESVRAPGNRCHALFSPRMIESVIPSQHYEYIWDGERISHVLTIRRFIGT</sequence>
<dbReference type="SMART" id="SM00953">
    <property type="entry name" value="RES"/>
    <property type="match status" value="1"/>
</dbReference>
<comment type="caution">
    <text evidence="2">The sequence shown here is derived from an EMBL/GenBank/DDBJ whole genome shotgun (WGS) entry which is preliminary data.</text>
</comment>
<dbReference type="AlphaFoldDB" id="A0A418Y3U9"/>
<dbReference type="OrthoDB" id="9795903at2"/>
<organism evidence="2 3">
    <name type="scientific">Alcanivorax profundi</name>
    <dbReference type="NCBI Taxonomy" id="2338368"/>
    <lineage>
        <taxon>Bacteria</taxon>
        <taxon>Pseudomonadati</taxon>
        <taxon>Pseudomonadota</taxon>
        <taxon>Gammaproteobacteria</taxon>
        <taxon>Oceanospirillales</taxon>
        <taxon>Alcanivoracaceae</taxon>
        <taxon>Alcanivorax</taxon>
    </lineage>
</organism>
<dbReference type="Proteomes" id="UP000283734">
    <property type="component" value="Unassembled WGS sequence"/>
</dbReference>
<dbReference type="InterPro" id="IPR014914">
    <property type="entry name" value="RES_dom"/>
</dbReference>
<reference evidence="2 3" key="1">
    <citation type="submission" date="2018-09" db="EMBL/GenBank/DDBJ databases">
        <title>Alcanivorax profundi sp. nov., isolated from 1000 m-depth seawater of the Mariana Trench.</title>
        <authorList>
            <person name="Liu J."/>
        </authorList>
    </citation>
    <scope>NUCLEOTIDE SEQUENCE [LARGE SCALE GENOMIC DNA]</scope>
    <source>
        <strain evidence="2 3">MTEO17</strain>
    </source>
</reference>
<evidence type="ECO:0000259" key="1">
    <source>
        <dbReference type="SMART" id="SM00953"/>
    </source>
</evidence>
<dbReference type="Pfam" id="PF08808">
    <property type="entry name" value="RES"/>
    <property type="match status" value="1"/>
</dbReference>
<gene>
    <name evidence="2" type="ORF">D4A39_05160</name>
</gene>
<feature type="domain" description="RES" evidence="1">
    <location>
        <begin position="81"/>
        <end position="208"/>
    </location>
</feature>
<name>A0A418Y3U9_9GAMM</name>
<evidence type="ECO:0000313" key="2">
    <source>
        <dbReference type="EMBL" id="RJG20208.1"/>
    </source>
</evidence>
<evidence type="ECO:0000313" key="3">
    <source>
        <dbReference type="Proteomes" id="UP000283734"/>
    </source>
</evidence>
<proteinExistence type="predicted"/>
<dbReference type="EMBL" id="QYYA01000001">
    <property type="protein sequence ID" value="RJG20208.1"/>
    <property type="molecule type" value="Genomic_DNA"/>
</dbReference>
<accession>A0A418Y3U9</accession>